<dbReference type="EMBL" id="GBRH01236958">
    <property type="protein sequence ID" value="JAD60937.1"/>
    <property type="molecule type" value="Transcribed_RNA"/>
</dbReference>
<name>A0A0A9BNT3_ARUDO</name>
<dbReference type="AlphaFoldDB" id="A0A0A9BNT3"/>
<evidence type="ECO:0000313" key="1">
    <source>
        <dbReference type="EMBL" id="JAD60937.1"/>
    </source>
</evidence>
<reference evidence="1" key="1">
    <citation type="submission" date="2014-09" db="EMBL/GenBank/DDBJ databases">
        <authorList>
            <person name="Magalhaes I.L.F."/>
            <person name="Oliveira U."/>
            <person name="Santos F.R."/>
            <person name="Vidigal T.H.D.A."/>
            <person name="Brescovit A.D."/>
            <person name="Santos A.J."/>
        </authorList>
    </citation>
    <scope>NUCLEOTIDE SEQUENCE</scope>
    <source>
        <tissue evidence="1">Shoot tissue taken approximately 20 cm above the soil surface</tissue>
    </source>
</reference>
<organism evidence="1">
    <name type="scientific">Arundo donax</name>
    <name type="common">Giant reed</name>
    <name type="synonym">Donax arundinaceus</name>
    <dbReference type="NCBI Taxonomy" id="35708"/>
    <lineage>
        <taxon>Eukaryota</taxon>
        <taxon>Viridiplantae</taxon>
        <taxon>Streptophyta</taxon>
        <taxon>Embryophyta</taxon>
        <taxon>Tracheophyta</taxon>
        <taxon>Spermatophyta</taxon>
        <taxon>Magnoliopsida</taxon>
        <taxon>Liliopsida</taxon>
        <taxon>Poales</taxon>
        <taxon>Poaceae</taxon>
        <taxon>PACMAD clade</taxon>
        <taxon>Arundinoideae</taxon>
        <taxon>Arundineae</taxon>
        <taxon>Arundo</taxon>
    </lineage>
</organism>
<proteinExistence type="predicted"/>
<reference evidence="1" key="2">
    <citation type="journal article" date="2015" name="Data Brief">
        <title>Shoot transcriptome of the giant reed, Arundo donax.</title>
        <authorList>
            <person name="Barrero R.A."/>
            <person name="Guerrero F.D."/>
            <person name="Moolhuijzen P."/>
            <person name="Goolsby J.A."/>
            <person name="Tidwell J."/>
            <person name="Bellgard S.E."/>
            <person name="Bellgard M.I."/>
        </authorList>
    </citation>
    <scope>NUCLEOTIDE SEQUENCE</scope>
    <source>
        <tissue evidence="1">Shoot tissue taken approximately 20 cm above the soil surface</tissue>
    </source>
</reference>
<protein>
    <submittedName>
        <fullName evidence="1">Uncharacterized protein</fullName>
    </submittedName>
</protein>
<sequence>MNLKVVAQDDNFAFVLMWMHRHQTTTY</sequence>
<accession>A0A0A9BNT3</accession>